<dbReference type="InterPro" id="IPR027417">
    <property type="entry name" value="P-loop_NTPase"/>
</dbReference>
<evidence type="ECO:0000256" key="1">
    <source>
        <dbReference type="ARBA" id="ARBA00022612"/>
    </source>
</evidence>
<dbReference type="Pfam" id="PF03237">
    <property type="entry name" value="Terminase_6N"/>
    <property type="match status" value="1"/>
</dbReference>
<dbReference type="AlphaFoldDB" id="A0A502E161"/>
<comment type="caution">
    <text evidence="3">The sequence shown here is derived from an EMBL/GenBank/DDBJ whole genome shotgun (WGS) entry which is preliminary data.</text>
</comment>
<dbReference type="InterPro" id="IPR006517">
    <property type="entry name" value="Phage_terminase_lsu-like_C"/>
</dbReference>
<dbReference type="Proteomes" id="UP000319212">
    <property type="component" value="Unassembled WGS sequence"/>
</dbReference>
<dbReference type="OrthoDB" id="9771580at2"/>
<protein>
    <submittedName>
        <fullName evidence="3">Terminase</fullName>
    </submittedName>
</protein>
<dbReference type="RefSeq" id="WP_140838136.1">
    <property type="nucleotide sequence ID" value="NZ_RCZI01000001.1"/>
</dbReference>
<evidence type="ECO:0000313" key="4">
    <source>
        <dbReference type="Proteomes" id="UP000319212"/>
    </source>
</evidence>
<dbReference type="Pfam" id="PF17289">
    <property type="entry name" value="Terminase_6C"/>
    <property type="match status" value="1"/>
</dbReference>
<accession>A0A502E161</accession>
<keyword evidence="1" id="KW-1188">Viral release from host cell</keyword>
<dbReference type="Gene3D" id="3.40.50.300">
    <property type="entry name" value="P-loop containing nucleotide triphosphate hydrolases"/>
    <property type="match status" value="1"/>
</dbReference>
<name>A0A502E161_9BURK</name>
<feature type="domain" description="Terminase large subunit gp17-like C-terminal" evidence="2">
    <location>
        <begin position="294"/>
        <end position="443"/>
    </location>
</feature>
<gene>
    <name evidence="3" type="ORF">EAH82_01775</name>
</gene>
<organism evidence="3 4">
    <name type="scientific">Variovorax guangxiensis</name>
    <dbReference type="NCBI Taxonomy" id="1775474"/>
    <lineage>
        <taxon>Bacteria</taxon>
        <taxon>Pseudomonadati</taxon>
        <taxon>Pseudomonadota</taxon>
        <taxon>Betaproteobacteria</taxon>
        <taxon>Burkholderiales</taxon>
        <taxon>Comamonadaceae</taxon>
        <taxon>Variovorax</taxon>
    </lineage>
</organism>
<dbReference type="EMBL" id="RCZI01000001">
    <property type="protein sequence ID" value="TPG30251.1"/>
    <property type="molecule type" value="Genomic_DNA"/>
</dbReference>
<dbReference type="NCBIfam" id="TIGR01630">
    <property type="entry name" value="psiM2_ORF9"/>
    <property type="match status" value="1"/>
</dbReference>
<dbReference type="InterPro" id="IPR035421">
    <property type="entry name" value="Terminase_6C"/>
</dbReference>
<sequence length="455" mass="50048">MAAEASATVTVIKPQPGPQERFLSSPADIATCGGAAGGGKSWALLLEPLRHVTRNPEFAAVFFRRNTVQVRNPGGLWDESAKLYPVAGGTPTQHVLEWKWAKGGRVNFAHLEHESTVYDWQGSQIPRICFDELTHFTKAQFVYMLSRNRSMSGIKPYIRASTNPDADSWVAEFISWWINQDTGLPYPERSGVVRWFVRINDATIWGDSVEELRALHGDDVQPKSVTFIAAKLSDNQALMKADPGYGANLAAQNAVERARLADGNWKIRPASGLYFKRHWVKVVEAAPADLDIVRGWDLAATEKTDNNDPDWTSGVKLGRSRSTGRYIILHRVALRAAPHTVEQTIMNTAAADGRSVIVRLPQDPGQAGKSQAQTLVIKLAGYIAKTTRPTGDKIVRFSPFSAQCEAGNVDVLRGPWNGDLYDNLEAFPEAAHDDDVDACSEAFGHFVNPQAGIFT</sequence>
<evidence type="ECO:0000259" key="2">
    <source>
        <dbReference type="Pfam" id="PF17289"/>
    </source>
</evidence>
<evidence type="ECO:0000313" key="3">
    <source>
        <dbReference type="EMBL" id="TPG30251.1"/>
    </source>
</evidence>
<reference evidence="3 4" key="1">
    <citation type="journal article" date="2019" name="Environ. Microbiol.">
        <title>Species interactions and distinct microbial communities in high Arctic permafrost affected cryosols are associated with the CH4 and CO2 gas fluxes.</title>
        <authorList>
            <person name="Altshuler I."/>
            <person name="Hamel J."/>
            <person name="Turney S."/>
            <person name="Magnuson E."/>
            <person name="Levesque R."/>
            <person name="Greer C."/>
            <person name="Whyte L.G."/>
        </authorList>
    </citation>
    <scope>NUCLEOTIDE SEQUENCE [LARGE SCALE GENOMIC DNA]</scope>
    <source>
        <strain evidence="3 4">S06.C</strain>
    </source>
</reference>
<proteinExistence type="predicted"/>